<dbReference type="InterPro" id="IPR041588">
    <property type="entry name" value="Integrase_H2C2"/>
</dbReference>
<dbReference type="AlphaFoldDB" id="A0A0C3IDW9"/>
<organism evidence="2 3">
    <name type="scientific">Pisolithus tinctorius Marx 270</name>
    <dbReference type="NCBI Taxonomy" id="870435"/>
    <lineage>
        <taxon>Eukaryota</taxon>
        <taxon>Fungi</taxon>
        <taxon>Dikarya</taxon>
        <taxon>Basidiomycota</taxon>
        <taxon>Agaricomycotina</taxon>
        <taxon>Agaricomycetes</taxon>
        <taxon>Agaricomycetidae</taxon>
        <taxon>Boletales</taxon>
        <taxon>Sclerodermatineae</taxon>
        <taxon>Pisolithaceae</taxon>
        <taxon>Pisolithus</taxon>
    </lineage>
</organism>
<protein>
    <recommendedName>
        <fullName evidence="1">Integrase zinc-binding domain-containing protein</fullName>
    </recommendedName>
</protein>
<dbReference type="Gene3D" id="1.10.340.70">
    <property type="match status" value="1"/>
</dbReference>
<accession>A0A0C3IDW9</accession>
<feature type="domain" description="Integrase zinc-binding" evidence="1">
    <location>
        <begin position="2"/>
        <end position="29"/>
    </location>
</feature>
<dbReference type="InterPro" id="IPR050951">
    <property type="entry name" value="Retrovirus_Pol_polyprotein"/>
</dbReference>
<name>A0A0C3IDW9_PISTI</name>
<sequence length="99" mass="11088">MNKYIWWPGMYQSIHNYCRGCPSCQANKISMDLVMDLPLSGGKYDSILTIVDQGLTKGAFFLPTTKTVDSVGVADLYHAYVYPHWGVLEAIISDHGPQF</sequence>
<dbReference type="STRING" id="870435.A0A0C3IDW9"/>
<reference evidence="3" key="2">
    <citation type="submission" date="2015-01" db="EMBL/GenBank/DDBJ databases">
        <title>Evolutionary Origins and Diversification of the Mycorrhizal Mutualists.</title>
        <authorList>
            <consortium name="DOE Joint Genome Institute"/>
            <consortium name="Mycorrhizal Genomics Consortium"/>
            <person name="Kohler A."/>
            <person name="Kuo A."/>
            <person name="Nagy L.G."/>
            <person name="Floudas D."/>
            <person name="Copeland A."/>
            <person name="Barry K.W."/>
            <person name="Cichocki N."/>
            <person name="Veneault-Fourrey C."/>
            <person name="LaButti K."/>
            <person name="Lindquist E.A."/>
            <person name="Lipzen A."/>
            <person name="Lundell T."/>
            <person name="Morin E."/>
            <person name="Murat C."/>
            <person name="Riley R."/>
            <person name="Ohm R."/>
            <person name="Sun H."/>
            <person name="Tunlid A."/>
            <person name="Henrissat B."/>
            <person name="Grigoriev I.V."/>
            <person name="Hibbett D.S."/>
            <person name="Martin F."/>
        </authorList>
    </citation>
    <scope>NUCLEOTIDE SEQUENCE [LARGE SCALE GENOMIC DNA]</scope>
    <source>
        <strain evidence="3">Marx 270</strain>
    </source>
</reference>
<gene>
    <name evidence="2" type="ORF">M404DRAFT_78801</name>
</gene>
<proteinExistence type="predicted"/>
<reference evidence="2 3" key="1">
    <citation type="submission" date="2014-04" db="EMBL/GenBank/DDBJ databases">
        <authorList>
            <consortium name="DOE Joint Genome Institute"/>
            <person name="Kuo A."/>
            <person name="Kohler A."/>
            <person name="Costa M.D."/>
            <person name="Nagy L.G."/>
            <person name="Floudas D."/>
            <person name="Copeland A."/>
            <person name="Barry K.W."/>
            <person name="Cichocki N."/>
            <person name="Veneault-Fourrey C."/>
            <person name="LaButti K."/>
            <person name="Lindquist E.A."/>
            <person name="Lipzen A."/>
            <person name="Lundell T."/>
            <person name="Morin E."/>
            <person name="Murat C."/>
            <person name="Sun H."/>
            <person name="Tunlid A."/>
            <person name="Henrissat B."/>
            <person name="Grigoriev I.V."/>
            <person name="Hibbett D.S."/>
            <person name="Martin F."/>
            <person name="Nordberg H.P."/>
            <person name="Cantor M.N."/>
            <person name="Hua S.X."/>
        </authorList>
    </citation>
    <scope>NUCLEOTIDE SEQUENCE [LARGE SCALE GENOMIC DNA]</scope>
    <source>
        <strain evidence="2 3">Marx 270</strain>
    </source>
</reference>
<keyword evidence="3" id="KW-1185">Reference proteome</keyword>
<dbReference type="Gene3D" id="3.30.420.10">
    <property type="entry name" value="Ribonuclease H-like superfamily/Ribonuclease H"/>
    <property type="match status" value="1"/>
</dbReference>
<dbReference type="PANTHER" id="PTHR37984:SF15">
    <property type="entry name" value="INTEGRASE CATALYTIC DOMAIN-CONTAINING PROTEIN"/>
    <property type="match status" value="1"/>
</dbReference>
<dbReference type="PANTHER" id="PTHR37984">
    <property type="entry name" value="PROTEIN CBG26694"/>
    <property type="match status" value="1"/>
</dbReference>
<evidence type="ECO:0000313" key="3">
    <source>
        <dbReference type="Proteomes" id="UP000054217"/>
    </source>
</evidence>
<dbReference type="Pfam" id="PF17921">
    <property type="entry name" value="Integrase_H2C2"/>
    <property type="match status" value="1"/>
</dbReference>
<dbReference type="SUPFAM" id="SSF53098">
    <property type="entry name" value="Ribonuclease H-like"/>
    <property type="match status" value="1"/>
</dbReference>
<dbReference type="HOGENOM" id="CLU_000384_29_5_1"/>
<dbReference type="InParanoid" id="A0A0C3IDW9"/>
<dbReference type="GO" id="GO:0003676">
    <property type="term" value="F:nucleic acid binding"/>
    <property type="evidence" value="ECO:0007669"/>
    <property type="project" value="InterPro"/>
</dbReference>
<dbReference type="EMBL" id="KN832072">
    <property type="protein sequence ID" value="KIN95247.1"/>
    <property type="molecule type" value="Genomic_DNA"/>
</dbReference>
<dbReference type="InterPro" id="IPR012337">
    <property type="entry name" value="RNaseH-like_sf"/>
</dbReference>
<evidence type="ECO:0000259" key="1">
    <source>
        <dbReference type="Pfam" id="PF17921"/>
    </source>
</evidence>
<feature type="non-terminal residue" evidence="2">
    <location>
        <position position="99"/>
    </location>
</feature>
<dbReference type="InterPro" id="IPR036397">
    <property type="entry name" value="RNaseH_sf"/>
</dbReference>
<dbReference type="OrthoDB" id="2273864at2759"/>
<dbReference type="Proteomes" id="UP000054217">
    <property type="component" value="Unassembled WGS sequence"/>
</dbReference>
<evidence type="ECO:0000313" key="2">
    <source>
        <dbReference type="EMBL" id="KIN95247.1"/>
    </source>
</evidence>